<dbReference type="InterPro" id="IPR050276">
    <property type="entry name" value="MshD_Acetyltransferase"/>
</dbReference>
<protein>
    <submittedName>
        <fullName evidence="2">GNAT family N-acetyltransferase</fullName>
    </submittedName>
</protein>
<dbReference type="Pfam" id="PF00583">
    <property type="entry name" value="Acetyltransf_1"/>
    <property type="match status" value="1"/>
</dbReference>
<organism evidence="2 3">
    <name type="scientific">Oceanirhabdus seepicola</name>
    <dbReference type="NCBI Taxonomy" id="2828781"/>
    <lineage>
        <taxon>Bacteria</taxon>
        <taxon>Bacillati</taxon>
        <taxon>Bacillota</taxon>
        <taxon>Clostridia</taxon>
        <taxon>Eubacteriales</taxon>
        <taxon>Clostridiaceae</taxon>
        <taxon>Oceanirhabdus</taxon>
    </lineage>
</organism>
<dbReference type="RefSeq" id="WP_250858398.1">
    <property type="nucleotide sequence ID" value="NZ_JAGSOJ010000001.1"/>
</dbReference>
<dbReference type="SUPFAM" id="SSF55729">
    <property type="entry name" value="Acyl-CoA N-acyltransferases (Nat)"/>
    <property type="match status" value="1"/>
</dbReference>
<dbReference type="PANTHER" id="PTHR43617">
    <property type="entry name" value="L-AMINO ACID N-ACETYLTRANSFERASE"/>
    <property type="match status" value="1"/>
</dbReference>
<comment type="caution">
    <text evidence="2">The sequence shown here is derived from an EMBL/GenBank/DDBJ whole genome shotgun (WGS) entry which is preliminary data.</text>
</comment>
<dbReference type="InterPro" id="IPR016181">
    <property type="entry name" value="Acyl_CoA_acyltransferase"/>
</dbReference>
<reference evidence="2" key="2">
    <citation type="submission" date="2021-04" db="EMBL/GenBank/DDBJ databases">
        <authorList>
            <person name="Dong X."/>
        </authorList>
    </citation>
    <scope>NUCLEOTIDE SEQUENCE</scope>
    <source>
        <strain evidence="2">ZWT</strain>
    </source>
</reference>
<evidence type="ECO:0000259" key="1">
    <source>
        <dbReference type="PROSITE" id="PS51186"/>
    </source>
</evidence>
<evidence type="ECO:0000313" key="2">
    <source>
        <dbReference type="EMBL" id="MCM1989402.1"/>
    </source>
</evidence>
<feature type="domain" description="N-acetyltransferase" evidence="1">
    <location>
        <begin position="150"/>
        <end position="296"/>
    </location>
</feature>
<dbReference type="GO" id="GO:0016747">
    <property type="term" value="F:acyltransferase activity, transferring groups other than amino-acyl groups"/>
    <property type="evidence" value="ECO:0007669"/>
    <property type="project" value="InterPro"/>
</dbReference>
<dbReference type="PROSITE" id="PS51186">
    <property type="entry name" value="GNAT"/>
    <property type="match status" value="1"/>
</dbReference>
<proteinExistence type="predicted"/>
<dbReference type="InterPro" id="IPR000182">
    <property type="entry name" value="GNAT_dom"/>
</dbReference>
<accession>A0A9J6NY84</accession>
<dbReference type="EMBL" id="JAGSOJ010000001">
    <property type="protein sequence ID" value="MCM1989402.1"/>
    <property type="molecule type" value="Genomic_DNA"/>
</dbReference>
<sequence>MEKLSLENIEKYIVLNNELAFEDPYVLKITKDEFLEKHTQDLKLGCIDIFILSNNKEDIGFVELSKDVDTVIIEEIYVRKQYNNYNAYKSMLEFVHKCYCDSNIRRVKFIGVNDKADLIEGLKDIGYRMEKEHIQMEKIISKLSKRNLTIDYRTFYEIGDEKWIYNFMEKCMEGSNFSYKVEEINELIEKNSDLIFVLYENNQPIGFIISYINEKRNKQQNMNVIYIEEIAILKEFRNKGYGFRVIESVLNKGKNSGMDIARLHVYRHNEKAYRLYEKIGFNEIKSIGHWNKILGI</sequence>
<dbReference type="Proteomes" id="UP001056429">
    <property type="component" value="Unassembled WGS sequence"/>
</dbReference>
<dbReference type="CDD" id="cd04301">
    <property type="entry name" value="NAT_SF"/>
    <property type="match status" value="1"/>
</dbReference>
<dbReference type="PANTHER" id="PTHR43617:SF34">
    <property type="entry name" value="PUTATIVE-RELATED"/>
    <property type="match status" value="1"/>
</dbReference>
<dbReference type="Gene3D" id="3.40.630.30">
    <property type="match status" value="1"/>
</dbReference>
<dbReference type="AlphaFoldDB" id="A0A9J6NY84"/>
<reference evidence="2" key="1">
    <citation type="journal article" date="2021" name="mSystems">
        <title>Bacteria and Archaea Synergistically Convert Glycine Betaine to Biogenic Methane in the Formosa Cold Seep of the South China Sea.</title>
        <authorList>
            <person name="Li L."/>
            <person name="Zhang W."/>
            <person name="Zhang S."/>
            <person name="Song L."/>
            <person name="Sun Q."/>
            <person name="Zhang H."/>
            <person name="Xiang H."/>
            <person name="Dong X."/>
        </authorList>
    </citation>
    <scope>NUCLEOTIDE SEQUENCE</scope>
    <source>
        <strain evidence="2">ZWT</strain>
    </source>
</reference>
<name>A0A9J6NY84_9CLOT</name>
<gene>
    <name evidence="2" type="ORF">KDK92_06590</name>
</gene>
<evidence type="ECO:0000313" key="3">
    <source>
        <dbReference type="Proteomes" id="UP001056429"/>
    </source>
</evidence>
<keyword evidence="3" id="KW-1185">Reference proteome</keyword>